<dbReference type="InterPro" id="IPR001310">
    <property type="entry name" value="Histidine_triad_HIT"/>
</dbReference>
<evidence type="ECO:0000313" key="5">
    <source>
        <dbReference type="EMBL" id="MDR7277719.1"/>
    </source>
</evidence>
<dbReference type="AlphaFoldDB" id="A0AAE3YSS8"/>
<dbReference type="SUPFAM" id="SSF54197">
    <property type="entry name" value="HIT-like"/>
    <property type="match status" value="1"/>
</dbReference>
<gene>
    <name evidence="5" type="ORF">J2S41_004497</name>
</gene>
<evidence type="ECO:0000256" key="2">
    <source>
        <dbReference type="PIRSR" id="PIRSR601310-3"/>
    </source>
</evidence>
<dbReference type="Gene3D" id="3.30.428.10">
    <property type="entry name" value="HIT-like"/>
    <property type="match status" value="1"/>
</dbReference>
<evidence type="ECO:0000256" key="1">
    <source>
        <dbReference type="PIRSR" id="PIRSR601310-1"/>
    </source>
</evidence>
<dbReference type="InterPro" id="IPR036265">
    <property type="entry name" value="HIT-like_sf"/>
</dbReference>
<dbReference type="PANTHER" id="PTHR23089">
    <property type="entry name" value="HISTIDINE TRIAD HIT PROTEIN"/>
    <property type="match status" value="1"/>
</dbReference>
<dbReference type="PRINTS" id="PR00332">
    <property type="entry name" value="HISTRIAD"/>
</dbReference>
<feature type="domain" description="HIT" evidence="4">
    <location>
        <begin position="35"/>
        <end position="142"/>
    </location>
</feature>
<dbReference type="PROSITE" id="PS51084">
    <property type="entry name" value="HIT_2"/>
    <property type="match status" value="1"/>
</dbReference>
<feature type="short sequence motif" description="Histidine triad motif" evidence="2 3">
    <location>
        <begin position="126"/>
        <end position="130"/>
    </location>
</feature>
<keyword evidence="6" id="KW-1185">Reference proteome</keyword>
<protein>
    <submittedName>
        <fullName evidence="5">Histidine triad (HIT) family protein</fullName>
    </submittedName>
</protein>
<dbReference type="Proteomes" id="UP001183643">
    <property type="component" value="Unassembled WGS sequence"/>
</dbReference>
<dbReference type="InterPro" id="IPR011146">
    <property type="entry name" value="HIT-like"/>
</dbReference>
<accession>A0AAE3YSS8</accession>
<dbReference type="GO" id="GO:0003824">
    <property type="term" value="F:catalytic activity"/>
    <property type="evidence" value="ECO:0007669"/>
    <property type="project" value="InterPro"/>
</dbReference>
<evidence type="ECO:0000259" key="4">
    <source>
        <dbReference type="PROSITE" id="PS51084"/>
    </source>
</evidence>
<evidence type="ECO:0000313" key="6">
    <source>
        <dbReference type="Proteomes" id="UP001183643"/>
    </source>
</evidence>
<reference evidence="5" key="1">
    <citation type="submission" date="2023-07" db="EMBL/GenBank/DDBJ databases">
        <title>Sequencing the genomes of 1000 actinobacteria strains.</title>
        <authorList>
            <person name="Klenk H.-P."/>
        </authorList>
    </citation>
    <scope>NUCLEOTIDE SEQUENCE</scope>
    <source>
        <strain evidence="5">DSM 44707</strain>
    </source>
</reference>
<sequence>MVSVRDLRWCGGRGECGMGDFLTTSVPAANVSDFYCDEALSGRTPVKVVMQTETVLAFEHTRPSYPVHIVVVPKQHVPSLVNLGDAGEEVLMDVFQMVRKVAAMVREEHGAACVVTNEGDYQESKHLHVHVLWRGDLPEGRA</sequence>
<dbReference type="EMBL" id="JAVDYB010000001">
    <property type="protein sequence ID" value="MDR7277719.1"/>
    <property type="molecule type" value="Genomic_DNA"/>
</dbReference>
<organism evidence="5 6">
    <name type="scientific">Catenuloplanes atrovinosus</name>
    <dbReference type="NCBI Taxonomy" id="137266"/>
    <lineage>
        <taxon>Bacteria</taxon>
        <taxon>Bacillati</taxon>
        <taxon>Actinomycetota</taxon>
        <taxon>Actinomycetes</taxon>
        <taxon>Micromonosporales</taxon>
        <taxon>Micromonosporaceae</taxon>
        <taxon>Catenuloplanes</taxon>
    </lineage>
</organism>
<dbReference type="Pfam" id="PF01230">
    <property type="entry name" value="HIT"/>
    <property type="match status" value="1"/>
</dbReference>
<feature type="active site" description="Tele-AMP-histidine intermediate" evidence="1">
    <location>
        <position position="128"/>
    </location>
</feature>
<name>A0AAE3YSS8_9ACTN</name>
<evidence type="ECO:0000256" key="3">
    <source>
        <dbReference type="PROSITE-ProRule" id="PRU00464"/>
    </source>
</evidence>
<comment type="caution">
    <text evidence="5">The sequence shown here is derived from an EMBL/GenBank/DDBJ whole genome shotgun (WGS) entry which is preliminary data.</text>
</comment>
<proteinExistence type="predicted"/>